<dbReference type="Proteomes" id="UP001417504">
    <property type="component" value="Unassembled WGS sequence"/>
</dbReference>
<keyword evidence="3" id="KW-1185">Reference proteome</keyword>
<proteinExistence type="predicted"/>
<evidence type="ECO:0000313" key="3">
    <source>
        <dbReference type="Proteomes" id="UP001417504"/>
    </source>
</evidence>
<feature type="compositionally biased region" description="Basic and acidic residues" evidence="1">
    <location>
        <begin position="9"/>
        <end position="31"/>
    </location>
</feature>
<feature type="compositionally biased region" description="Polar residues" evidence="1">
    <location>
        <begin position="34"/>
        <end position="60"/>
    </location>
</feature>
<dbReference type="AlphaFoldDB" id="A0AAP0PAB8"/>
<protein>
    <submittedName>
        <fullName evidence="2">Uncharacterized protein</fullName>
    </submittedName>
</protein>
<comment type="caution">
    <text evidence="2">The sequence shown here is derived from an EMBL/GenBank/DDBJ whole genome shotgun (WGS) entry which is preliminary data.</text>
</comment>
<gene>
    <name evidence="2" type="ORF">Sjap_007341</name>
</gene>
<organism evidence="2 3">
    <name type="scientific">Stephania japonica</name>
    <dbReference type="NCBI Taxonomy" id="461633"/>
    <lineage>
        <taxon>Eukaryota</taxon>
        <taxon>Viridiplantae</taxon>
        <taxon>Streptophyta</taxon>
        <taxon>Embryophyta</taxon>
        <taxon>Tracheophyta</taxon>
        <taxon>Spermatophyta</taxon>
        <taxon>Magnoliopsida</taxon>
        <taxon>Ranunculales</taxon>
        <taxon>Menispermaceae</taxon>
        <taxon>Menispermoideae</taxon>
        <taxon>Cissampelideae</taxon>
        <taxon>Stephania</taxon>
    </lineage>
</organism>
<evidence type="ECO:0000313" key="2">
    <source>
        <dbReference type="EMBL" id="KAK9136747.1"/>
    </source>
</evidence>
<feature type="region of interest" description="Disordered" evidence="1">
    <location>
        <begin position="1"/>
        <end position="60"/>
    </location>
</feature>
<accession>A0AAP0PAB8</accession>
<reference evidence="2 3" key="1">
    <citation type="submission" date="2024-01" db="EMBL/GenBank/DDBJ databases">
        <title>Genome assemblies of Stephania.</title>
        <authorList>
            <person name="Yang L."/>
        </authorList>
    </citation>
    <scope>NUCLEOTIDE SEQUENCE [LARGE SCALE GENOMIC DNA]</scope>
    <source>
        <strain evidence="2">QJT</strain>
        <tissue evidence="2">Leaf</tissue>
    </source>
</reference>
<sequence length="60" mass="6933">MILPPHFSSSHDHYYPSPVDHDYANHEEQKKLQHSSTRSCSPQNHHSSPLDQVQDVLDNN</sequence>
<dbReference type="EMBL" id="JBBNAE010000003">
    <property type="protein sequence ID" value="KAK9136747.1"/>
    <property type="molecule type" value="Genomic_DNA"/>
</dbReference>
<name>A0AAP0PAB8_9MAGN</name>
<evidence type="ECO:0000256" key="1">
    <source>
        <dbReference type="SAM" id="MobiDB-lite"/>
    </source>
</evidence>